<feature type="transmembrane region" description="Helical" evidence="1">
    <location>
        <begin position="12"/>
        <end position="32"/>
    </location>
</feature>
<feature type="transmembrane region" description="Helical" evidence="1">
    <location>
        <begin position="122"/>
        <end position="141"/>
    </location>
</feature>
<dbReference type="RefSeq" id="WP_123639071.1">
    <property type="nucleotide sequence ID" value="NZ_RJUK01000002.1"/>
</dbReference>
<dbReference type="Proteomes" id="UP000273643">
    <property type="component" value="Unassembled WGS sequence"/>
</dbReference>
<evidence type="ECO:0000313" key="2">
    <source>
        <dbReference type="EMBL" id="ROQ18440.1"/>
    </source>
</evidence>
<reference evidence="2 3" key="1">
    <citation type="submission" date="2018-11" db="EMBL/GenBank/DDBJ databases">
        <title>Genomic Encyclopedia of Type Strains, Phase IV (KMG-IV): sequencing the most valuable type-strain genomes for metagenomic binning, comparative biology and taxonomic classification.</title>
        <authorList>
            <person name="Goeker M."/>
        </authorList>
    </citation>
    <scope>NUCLEOTIDE SEQUENCE [LARGE SCALE GENOMIC DNA]</scope>
    <source>
        <strain evidence="2 3">DSM 16974</strain>
    </source>
</reference>
<keyword evidence="1" id="KW-0472">Membrane</keyword>
<accession>A0A3N1NVD0</accession>
<dbReference type="OrthoDB" id="9760450at2"/>
<evidence type="ECO:0008006" key="4">
    <source>
        <dbReference type="Google" id="ProtNLM"/>
    </source>
</evidence>
<evidence type="ECO:0000313" key="3">
    <source>
        <dbReference type="Proteomes" id="UP000273643"/>
    </source>
</evidence>
<sequence>MQRLKEHRDWLLIPVLIASPLFFIGGPDWLSAPVIREAWEQGHWVFFACLMFWWQGRWPLRAPHQWLALTLVVVVLSALIEGLQTLVDRQASWLDILLNVVGTWIGLFWGQPATRWVWSGRVIATVLVLWQLQSVLVLGMAEYRQYRQFPVLSDFESRWDVPFWEGNVQRVRQPVAQGEYSLAVRLISTDKNPYAGTHLSRLVDDWRGYQALSLSIFNPGDDSLRMTLRINDATHDRNEGLFSDRYNGRLEVASGWNHYRIPLEDIATAPETRRMNLARMIRLLIFTSGVTEPRWIYLDNLRLEPTE</sequence>
<protein>
    <recommendedName>
        <fullName evidence="4">VanZ like protein</fullName>
    </recommendedName>
</protein>
<gene>
    <name evidence="2" type="ORF">EDC38_2666</name>
</gene>
<feature type="transmembrane region" description="Helical" evidence="1">
    <location>
        <begin position="38"/>
        <end position="54"/>
    </location>
</feature>
<name>A0A3N1NVD0_9GAMM</name>
<keyword evidence="1" id="KW-1133">Transmembrane helix</keyword>
<dbReference type="Gene3D" id="2.60.120.430">
    <property type="entry name" value="Galactose-binding lectin"/>
    <property type="match status" value="1"/>
</dbReference>
<keyword evidence="1" id="KW-0812">Transmembrane</keyword>
<feature type="transmembrane region" description="Helical" evidence="1">
    <location>
        <begin position="66"/>
        <end position="87"/>
    </location>
</feature>
<dbReference type="AlphaFoldDB" id="A0A3N1NVD0"/>
<comment type="caution">
    <text evidence="2">The sequence shown here is derived from an EMBL/GenBank/DDBJ whole genome shotgun (WGS) entry which is preliminary data.</text>
</comment>
<dbReference type="EMBL" id="RJUK01000002">
    <property type="protein sequence ID" value="ROQ18440.1"/>
    <property type="molecule type" value="Genomic_DNA"/>
</dbReference>
<evidence type="ECO:0000256" key="1">
    <source>
        <dbReference type="SAM" id="Phobius"/>
    </source>
</evidence>
<keyword evidence="3" id="KW-1185">Reference proteome</keyword>
<proteinExistence type="predicted"/>
<organism evidence="2 3">
    <name type="scientific">Marinimicrobium koreense</name>
    <dbReference type="NCBI Taxonomy" id="306545"/>
    <lineage>
        <taxon>Bacteria</taxon>
        <taxon>Pseudomonadati</taxon>
        <taxon>Pseudomonadota</taxon>
        <taxon>Gammaproteobacteria</taxon>
        <taxon>Cellvibrionales</taxon>
        <taxon>Cellvibrionaceae</taxon>
        <taxon>Marinimicrobium</taxon>
    </lineage>
</organism>
<feature type="transmembrane region" description="Helical" evidence="1">
    <location>
        <begin position="93"/>
        <end position="110"/>
    </location>
</feature>